<keyword evidence="2" id="KW-1185">Reference proteome</keyword>
<reference evidence="1 2" key="1">
    <citation type="journal article" date="2019" name="Sci. Rep.">
        <title>Orb-weaving spider Araneus ventricosus genome elucidates the spidroin gene catalogue.</title>
        <authorList>
            <person name="Kono N."/>
            <person name="Nakamura H."/>
            <person name="Ohtoshi R."/>
            <person name="Moran D.A.P."/>
            <person name="Shinohara A."/>
            <person name="Yoshida Y."/>
            <person name="Fujiwara M."/>
            <person name="Mori M."/>
            <person name="Tomita M."/>
            <person name="Arakawa K."/>
        </authorList>
    </citation>
    <scope>NUCLEOTIDE SEQUENCE [LARGE SCALE GENOMIC DNA]</scope>
</reference>
<dbReference type="GO" id="GO:0003676">
    <property type="term" value="F:nucleic acid binding"/>
    <property type="evidence" value="ECO:0007669"/>
    <property type="project" value="InterPro"/>
</dbReference>
<gene>
    <name evidence="1" type="ORF">AVEN_252085_1</name>
</gene>
<proteinExistence type="predicted"/>
<dbReference type="OrthoDB" id="6513831at2759"/>
<comment type="caution">
    <text evidence="1">The sequence shown here is derived from an EMBL/GenBank/DDBJ whole genome shotgun (WGS) entry which is preliminary data.</text>
</comment>
<accession>A0A4Y2TLG9</accession>
<protein>
    <submittedName>
        <fullName evidence="1">Uncharacterized protein</fullName>
    </submittedName>
</protein>
<dbReference type="Proteomes" id="UP000499080">
    <property type="component" value="Unassembled WGS sequence"/>
</dbReference>
<dbReference type="AlphaFoldDB" id="A0A4Y2TLG9"/>
<dbReference type="InterPro" id="IPR036397">
    <property type="entry name" value="RNaseH_sf"/>
</dbReference>
<evidence type="ECO:0000313" key="2">
    <source>
        <dbReference type="Proteomes" id="UP000499080"/>
    </source>
</evidence>
<name>A0A4Y2TLG9_ARAVE</name>
<evidence type="ECO:0000313" key="1">
    <source>
        <dbReference type="EMBL" id="GBO01112.1"/>
    </source>
</evidence>
<dbReference type="Gene3D" id="3.30.420.10">
    <property type="entry name" value="Ribonuclease H-like superfamily/Ribonuclease H"/>
    <property type="match status" value="1"/>
</dbReference>
<dbReference type="EMBL" id="BGPR01029372">
    <property type="protein sequence ID" value="GBO01112.1"/>
    <property type="molecule type" value="Genomic_DNA"/>
</dbReference>
<sequence>MVWVGICASGKTPLVFVDGGVKINHKVYRRDILEAVVIPWAEKHFDVSTRLRKSSQGQKDTRGVQGIFSGHDIICRMATLLARSQSHGLQCMVHFGV</sequence>
<organism evidence="1 2">
    <name type="scientific">Araneus ventricosus</name>
    <name type="common">Orbweaver spider</name>
    <name type="synonym">Epeira ventricosa</name>
    <dbReference type="NCBI Taxonomy" id="182803"/>
    <lineage>
        <taxon>Eukaryota</taxon>
        <taxon>Metazoa</taxon>
        <taxon>Ecdysozoa</taxon>
        <taxon>Arthropoda</taxon>
        <taxon>Chelicerata</taxon>
        <taxon>Arachnida</taxon>
        <taxon>Araneae</taxon>
        <taxon>Araneomorphae</taxon>
        <taxon>Entelegynae</taxon>
        <taxon>Araneoidea</taxon>
        <taxon>Araneidae</taxon>
        <taxon>Araneus</taxon>
    </lineage>
</organism>